<gene>
    <name evidence="9" type="ORF">GOMPHAMPRED_000697</name>
</gene>
<protein>
    <recommendedName>
        <fullName evidence="8">Major facilitator superfamily (MFS) profile domain-containing protein</fullName>
    </recommendedName>
</protein>
<keyword evidence="4 7" id="KW-1133">Transmembrane helix</keyword>
<keyword evidence="10" id="KW-1185">Reference proteome</keyword>
<dbReference type="PROSITE" id="PS50850">
    <property type="entry name" value="MFS"/>
    <property type="match status" value="1"/>
</dbReference>
<feature type="transmembrane region" description="Helical" evidence="7">
    <location>
        <begin position="337"/>
        <end position="354"/>
    </location>
</feature>
<dbReference type="AlphaFoldDB" id="A0A8H3IGY0"/>
<dbReference type="Pfam" id="PF07690">
    <property type="entry name" value="MFS_1"/>
    <property type="match status" value="1"/>
</dbReference>
<proteinExistence type="predicted"/>
<name>A0A8H3IGY0_9LECA</name>
<dbReference type="InterPro" id="IPR020846">
    <property type="entry name" value="MFS_dom"/>
</dbReference>
<keyword evidence="2" id="KW-0813">Transport</keyword>
<dbReference type="InterPro" id="IPR011701">
    <property type="entry name" value="MFS"/>
</dbReference>
<feature type="transmembrane region" description="Helical" evidence="7">
    <location>
        <begin position="193"/>
        <end position="214"/>
    </location>
</feature>
<dbReference type="GO" id="GO:0022857">
    <property type="term" value="F:transmembrane transporter activity"/>
    <property type="evidence" value="ECO:0007669"/>
    <property type="project" value="InterPro"/>
</dbReference>
<comment type="caution">
    <text evidence="9">The sequence shown here is derived from an EMBL/GenBank/DDBJ whole genome shotgun (WGS) entry which is preliminary data.</text>
</comment>
<dbReference type="PANTHER" id="PTHR43791:SF46">
    <property type="entry name" value="MAJOR FACILITATOR SUPERFAMILY (MFS) PROFILE DOMAIN-CONTAINING PROTEIN-RELATED"/>
    <property type="match status" value="1"/>
</dbReference>
<organism evidence="9 10">
    <name type="scientific">Gomphillus americanus</name>
    <dbReference type="NCBI Taxonomy" id="1940652"/>
    <lineage>
        <taxon>Eukaryota</taxon>
        <taxon>Fungi</taxon>
        <taxon>Dikarya</taxon>
        <taxon>Ascomycota</taxon>
        <taxon>Pezizomycotina</taxon>
        <taxon>Lecanoromycetes</taxon>
        <taxon>OSLEUM clade</taxon>
        <taxon>Ostropomycetidae</taxon>
        <taxon>Ostropales</taxon>
        <taxon>Graphidaceae</taxon>
        <taxon>Gomphilloideae</taxon>
        <taxon>Gomphillus</taxon>
    </lineage>
</organism>
<accession>A0A8H3IGY0</accession>
<dbReference type="SUPFAM" id="SSF103473">
    <property type="entry name" value="MFS general substrate transporter"/>
    <property type="match status" value="1"/>
</dbReference>
<feature type="transmembrane region" description="Helical" evidence="7">
    <location>
        <begin position="107"/>
        <end position="126"/>
    </location>
</feature>
<evidence type="ECO:0000256" key="1">
    <source>
        <dbReference type="ARBA" id="ARBA00004141"/>
    </source>
</evidence>
<sequence length="408" mass="45075">MGYLHREKEYQNDSDPSDSPERAAGYGNTYDPGFNRITGTGVGVPIASFNKAQERRLMAKVDLRLIPVLSVLYLLAFIDRTNIANAAVYGFTTDLGTPKGSNDYNTALTLFFVLYILFEIPSNIILKRLKPHVWLPMCMMAFGILTVCQGLVSSIGGLYAVRLFLGLAEAGMFPGCFYLIGMWYKRSEAQKRFSFFFSSTSLAGAFSGLLAAALSHMDGLGGYRAWRWIFIIEGLLTCVCAAFFFFIVPNFPEDAKFLSIAEKEFIKQRVAEDQGKSAIERRIGFSDVVNVFKDYKIIVGGFMYFGLIVPAYSYAFFAPLIISGFNYSPVQTQLYSVPPWAAAFGFAMFMAFLSDLAQHRFTFILIAISASISGFAIQLAPGLSDKIKYGGLFLVAAGTYAAMPLIGE</sequence>
<evidence type="ECO:0000259" key="8">
    <source>
        <dbReference type="PROSITE" id="PS50850"/>
    </source>
</evidence>
<evidence type="ECO:0000313" key="9">
    <source>
        <dbReference type="EMBL" id="CAF9915320.1"/>
    </source>
</evidence>
<feature type="domain" description="Major facilitator superfamily (MFS) profile" evidence="8">
    <location>
        <begin position="65"/>
        <end position="408"/>
    </location>
</feature>
<evidence type="ECO:0000256" key="6">
    <source>
        <dbReference type="SAM" id="MobiDB-lite"/>
    </source>
</evidence>
<keyword evidence="5 7" id="KW-0472">Membrane</keyword>
<dbReference type="Proteomes" id="UP000664169">
    <property type="component" value="Unassembled WGS sequence"/>
</dbReference>
<feature type="transmembrane region" description="Helical" evidence="7">
    <location>
        <begin position="133"/>
        <end position="152"/>
    </location>
</feature>
<evidence type="ECO:0000256" key="4">
    <source>
        <dbReference type="ARBA" id="ARBA00022989"/>
    </source>
</evidence>
<feature type="transmembrane region" description="Helical" evidence="7">
    <location>
        <begin position="158"/>
        <end position="181"/>
    </location>
</feature>
<dbReference type="PANTHER" id="PTHR43791">
    <property type="entry name" value="PERMEASE-RELATED"/>
    <property type="match status" value="1"/>
</dbReference>
<feature type="region of interest" description="Disordered" evidence="6">
    <location>
        <begin position="1"/>
        <end position="25"/>
    </location>
</feature>
<feature type="compositionally biased region" description="Basic and acidic residues" evidence="6">
    <location>
        <begin position="1"/>
        <end position="11"/>
    </location>
</feature>
<feature type="transmembrane region" description="Helical" evidence="7">
    <location>
        <begin position="302"/>
        <end position="325"/>
    </location>
</feature>
<keyword evidence="3 7" id="KW-0812">Transmembrane</keyword>
<evidence type="ECO:0000256" key="3">
    <source>
        <dbReference type="ARBA" id="ARBA00022692"/>
    </source>
</evidence>
<evidence type="ECO:0000256" key="2">
    <source>
        <dbReference type="ARBA" id="ARBA00022448"/>
    </source>
</evidence>
<dbReference type="GO" id="GO:0005886">
    <property type="term" value="C:plasma membrane"/>
    <property type="evidence" value="ECO:0007669"/>
    <property type="project" value="TreeGrafter"/>
</dbReference>
<dbReference type="Gene3D" id="1.20.1250.20">
    <property type="entry name" value="MFS general substrate transporter like domains"/>
    <property type="match status" value="1"/>
</dbReference>
<feature type="transmembrane region" description="Helical" evidence="7">
    <location>
        <begin position="387"/>
        <end position="406"/>
    </location>
</feature>
<evidence type="ECO:0000313" key="10">
    <source>
        <dbReference type="Proteomes" id="UP000664169"/>
    </source>
</evidence>
<evidence type="ECO:0000256" key="7">
    <source>
        <dbReference type="SAM" id="Phobius"/>
    </source>
</evidence>
<feature type="transmembrane region" description="Helical" evidence="7">
    <location>
        <begin position="226"/>
        <end position="248"/>
    </location>
</feature>
<dbReference type="FunFam" id="1.20.1250.20:FF:000034">
    <property type="entry name" value="MFS general substrate transporter"/>
    <property type="match status" value="1"/>
</dbReference>
<dbReference type="InterPro" id="IPR036259">
    <property type="entry name" value="MFS_trans_sf"/>
</dbReference>
<feature type="transmembrane region" description="Helical" evidence="7">
    <location>
        <begin position="61"/>
        <end position="78"/>
    </location>
</feature>
<evidence type="ECO:0000256" key="5">
    <source>
        <dbReference type="ARBA" id="ARBA00023136"/>
    </source>
</evidence>
<dbReference type="OrthoDB" id="2985014at2759"/>
<feature type="transmembrane region" description="Helical" evidence="7">
    <location>
        <begin position="361"/>
        <end position="381"/>
    </location>
</feature>
<comment type="subcellular location">
    <subcellularLocation>
        <location evidence="1">Membrane</location>
        <topology evidence="1">Multi-pass membrane protein</topology>
    </subcellularLocation>
</comment>
<dbReference type="EMBL" id="CAJPDQ010000010">
    <property type="protein sequence ID" value="CAF9915320.1"/>
    <property type="molecule type" value="Genomic_DNA"/>
</dbReference>
<reference evidence="9" key="1">
    <citation type="submission" date="2021-03" db="EMBL/GenBank/DDBJ databases">
        <authorList>
            <person name="Tagirdzhanova G."/>
        </authorList>
    </citation>
    <scope>NUCLEOTIDE SEQUENCE</scope>
</reference>